<comment type="caution">
    <text evidence="2">The sequence shown here is derived from an EMBL/GenBank/DDBJ whole genome shotgun (WGS) entry which is preliminary data.</text>
</comment>
<evidence type="ECO:0000313" key="2">
    <source>
        <dbReference type="EMBL" id="MFC5832354.1"/>
    </source>
</evidence>
<keyword evidence="3" id="KW-1185">Reference proteome</keyword>
<dbReference type="Proteomes" id="UP001596058">
    <property type="component" value="Unassembled WGS sequence"/>
</dbReference>
<accession>A0ABW1D3A5</accession>
<protein>
    <recommendedName>
        <fullName evidence="4">Peptidase S9A N-terminal domain-containing protein</fullName>
    </recommendedName>
</protein>
<evidence type="ECO:0008006" key="4">
    <source>
        <dbReference type="Google" id="ProtNLM"/>
    </source>
</evidence>
<dbReference type="RefSeq" id="WP_379521795.1">
    <property type="nucleotide sequence ID" value="NZ_JBHSPA010000079.1"/>
</dbReference>
<evidence type="ECO:0000313" key="3">
    <source>
        <dbReference type="Proteomes" id="UP001596058"/>
    </source>
</evidence>
<sequence>MYADPPAPKDKGVDETPPLIPGKALDDPHAWLFNPEYKRLVAAWESAKSELDTLSTVLDRAYSLAMSPQTWEAPVGKRYVEDIKEWRKRLIAYRLAVLSAISDEAADTPRWVHTTASAPHAYYPR</sequence>
<evidence type="ECO:0000256" key="1">
    <source>
        <dbReference type="SAM" id="MobiDB-lite"/>
    </source>
</evidence>
<proteinExistence type="predicted"/>
<name>A0ABW1D3A5_9ACTN</name>
<organism evidence="2 3">
    <name type="scientific">Nonomuraea insulae</name>
    <dbReference type="NCBI Taxonomy" id="1616787"/>
    <lineage>
        <taxon>Bacteria</taxon>
        <taxon>Bacillati</taxon>
        <taxon>Actinomycetota</taxon>
        <taxon>Actinomycetes</taxon>
        <taxon>Streptosporangiales</taxon>
        <taxon>Streptosporangiaceae</taxon>
        <taxon>Nonomuraea</taxon>
    </lineage>
</organism>
<reference evidence="3" key="1">
    <citation type="journal article" date="2019" name="Int. J. Syst. Evol. Microbiol.">
        <title>The Global Catalogue of Microorganisms (GCM) 10K type strain sequencing project: providing services to taxonomists for standard genome sequencing and annotation.</title>
        <authorList>
            <consortium name="The Broad Institute Genomics Platform"/>
            <consortium name="The Broad Institute Genome Sequencing Center for Infectious Disease"/>
            <person name="Wu L."/>
            <person name="Ma J."/>
        </authorList>
    </citation>
    <scope>NUCLEOTIDE SEQUENCE [LARGE SCALE GENOMIC DNA]</scope>
    <source>
        <strain evidence="3">CCUG 53903</strain>
    </source>
</reference>
<gene>
    <name evidence="2" type="ORF">ACFPZ3_51610</name>
</gene>
<feature type="region of interest" description="Disordered" evidence="1">
    <location>
        <begin position="1"/>
        <end position="22"/>
    </location>
</feature>
<dbReference type="EMBL" id="JBHSPA010000079">
    <property type="protein sequence ID" value="MFC5832354.1"/>
    <property type="molecule type" value="Genomic_DNA"/>
</dbReference>